<sequence length="128" mass="14394">MPMIDGSPAGSTTLKLRSLEERKREGYFTNDDIIKQTNHAMDILSRDYADEKHVFIFDNATTHTKRAGNALSARNMPKFMPKNGKNFLVPVNKIGTDGKPIYDAQGDFVKVQVRMRDETLPNGTPQPL</sequence>
<evidence type="ECO:0000313" key="1">
    <source>
        <dbReference type="EMBL" id="KAF7364502.1"/>
    </source>
</evidence>
<dbReference type="AlphaFoldDB" id="A0A8H6YSR0"/>
<dbReference type="Proteomes" id="UP000620124">
    <property type="component" value="Unassembled WGS sequence"/>
</dbReference>
<keyword evidence="2" id="KW-1185">Reference proteome</keyword>
<dbReference type="EMBL" id="JACAZI010000003">
    <property type="protein sequence ID" value="KAF7364502.1"/>
    <property type="molecule type" value="Genomic_DNA"/>
</dbReference>
<accession>A0A8H6YSR0</accession>
<organism evidence="1 2">
    <name type="scientific">Mycena venus</name>
    <dbReference type="NCBI Taxonomy" id="2733690"/>
    <lineage>
        <taxon>Eukaryota</taxon>
        <taxon>Fungi</taxon>
        <taxon>Dikarya</taxon>
        <taxon>Basidiomycota</taxon>
        <taxon>Agaricomycotina</taxon>
        <taxon>Agaricomycetes</taxon>
        <taxon>Agaricomycetidae</taxon>
        <taxon>Agaricales</taxon>
        <taxon>Marasmiineae</taxon>
        <taxon>Mycenaceae</taxon>
        <taxon>Mycena</taxon>
    </lineage>
</organism>
<name>A0A8H6YSR0_9AGAR</name>
<protein>
    <submittedName>
        <fullName evidence="1">Uncharacterized protein</fullName>
    </submittedName>
</protein>
<comment type="caution">
    <text evidence="1">The sequence shown here is derived from an EMBL/GenBank/DDBJ whole genome shotgun (WGS) entry which is preliminary data.</text>
</comment>
<evidence type="ECO:0000313" key="2">
    <source>
        <dbReference type="Proteomes" id="UP000620124"/>
    </source>
</evidence>
<gene>
    <name evidence="1" type="ORF">MVEN_00318900</name>
</gene>
<dbReference type="OrthoDB" id="10039611at2759"/>
<reference evidence="1" key="1">
    <citation type="submission" date="2020-05" db="EMBL/GenBank/DDBJ databases">
        <title>Mycena genomes resolve the evolution of fungal bioluminescence.</title>
        <authorList>
            <person name="Tsai I.J."/>
        </authorList>
    </citation>
    <scope>NUCLEOTIDE SEQUENCE</scope>
    <source>
        <strain evidence="1">CCC161011</strain>
    </source>
</reference>
<proteinExistence type="predicted"/>